<evidence type="ECO:0000313" key="9">
    <source>
        <dbReference type="Proteomes" id="UP000078561"/>
    </source>
</evidence>
<keyword evidence="1" id="KW-0479">Metal-binding</keyword>
<feature type="compositionally biased region" description="Basic residues" evidence="6">
    <location>
        <begin position="59"/>
        <end position="69"/>
    </location>
</feature>
<dbReference type="SMART" id="SM00343">
    <property type="entry name" value="ZnF_C2HC"/>
    <property type="match status" value="4"/>
</dbReference>
<dbReference type="PANTHER" id="PTHR46242">
    <property type="entry name" value="ZINC FINGER CCHC DOMAIN-CONTAINING PROTEIN 9 ZCCHC9"/>
    <property type="match status" value="1"/>
</dbReference>
<dbReference type="InParanoid" id="A0A168S010"/>
<gene>
    <name evidence="8" type="primary">ABSGL_13260.1 scaffold 13659</name>
</gene>
<dbReference type="PANTHER" id="PTHR46242:SF1">
    <property type="entry name" value="ZINC FINGER CCHC DOMAIN-CONTAINING PROTEIN 9"/>
    <property type="match status" value="1"/>
</dbReference>
<dbReference type="PROSITE" id="PS50158">
    <property type="entry name" value="ZF_CCHC"/>
    <property type="match status" value="1"/>
</dbReference>
<evidence type="ECO:0000256" key="2">
    <source>
        <dbReference type="ARBA" id="ARBA00022737"/>
    </source>
</evidence>
<dbReference type="GO" id="GO:0005730">
    <property type="term" value="C:nucleolus"/>
    <property type="evidence" value="ECO:0007669"/>
    <property type="project" value="TreeGrafter"/>
</dbReference>
<protein>
    <recommendedName>
        <fullName evidence="7">CCHC-type domain-containing protein</fullName>
    </recommendedName>
</protein>
<evidence type="ECO:0000256" key="4">
    <source>
        <dbReference type="ARBA" id="ARBA00022833"/>
    </source>
</evidence>
<keyword evidence="9" id="KW-1185">Reference proteome</keyword>
<dbReference type="GO" id="GO:0008270">
    <property type="term" value="F:zinc ion binding"/>
    <property type="evidence" value="ECO:0007669"/>
    <property type="project" value="UniProtKB-KW"/>
</dbReference>
<dbReference type="OrthoDB" id="3863715at2759"/>
<dbReference type="OMA" id="VSICFRC"/>
<dbReference type="GO" id="GO:0003676">
    <property type="term" value="F:nucleic acid binding"/>
    <property type="evidence" value="ECO:0007669"/>
    <property type="project" value="InterPro"/>
</dbReference>
<dbReference type="FunFam" id="4.10.60.10:FF:000091">
    <property type="entry name" value="Zinc finger CCHC-type-containing 9"/>
    <property type="match status" value="1"/>
</dbReference>
<keyword evidence="4" id="KW-0862">Zinc</keyword>
<dbReference type="Pfam" id="PF00098">
    <property type="entry name" value="zf-CCHC"/>
    <property type="match status" value="1"/>
</dbReference>
<proteinExistence type="predicted"/>
<dbReference type="InterPro" id="IPR042246">
    <property type="entry name" value="ZCCHC9"/>
</dbReference>
<dbReference type="EMBL" id="LT554760">
    <property type="protein sequence ID" value="SAM07617.1"/>
    <property type="molecule type" value="Genomic_DNA"/>
</dbReference>
<dbReference type="STRING" id="4829.A0A168S010"/>
<dbReference type="AlphaFoldDB" id="A0A168S010"/>
<dbReference type="SUPFAM" id="SSF57756">
    <property type="entry name" value="Retrovirus zinc finger-like domains"/>
    <property type="match status" value="2"/>
</dbReference>
<evidence type="ECO:0000256" key="3">
    <source>
        <dbReference type="ARBA" id="ARBA00022771"/>
    </source>
</evidence>
<evidence type="ECO:0000313" key="8">
    <source>
        <dbReference type="EMBL" id="SAM07617.1"/>
    </source>
</evidence>
<evidence type="ECO:0000256" key="5">
    <source>
        <dbReference type="PROSITE-ProRule" id="PRU00047"/>
    </source>
</evidence>
<evidence type="ECO:0000256" key="1">
    <source>
        <dbReference type="ARBA" id="ARBA00022723"/>
    </source>
</evidence>
<feature type="compositionally biased region" description="Basic and acidic residues" evidence="6">
    <location>
        <begin position="49"/>
        <end position="58"/>
    </location>
</feature>
<reference evidence="8" key="1">
    <citation type="submission" date="2016-04" db="EMBL/GenBank/DDBJ databases">
        <authorList>
            <person name="Evans L.H."/>
            <person name="Alamgir A."/>
            <person name="Owens N."/>
            <person name="Weber N.D."/>
            <person name="Virtaneva K."/>
            <person name="Barbian K."/>
            <person name="Babar A."/>
            <person name="Rosenke K."/>
        </authorList>
    </citation>
    <scope>NUCLEOTIDE SEQUENCE [LARGE SCALE GENOMIC DNA]</scope>
    <source>
        <strain evidence="8">CBS 101.48</strain>
    </source>
</reference>
<evidence type="ECO:0000256" key="6">
    <source>
        <dbReference type="SAM" id="MobiDB-lite"/>
    </source>
</evidence>
<organism evidence="8">
    <name type="scientific">Absidia glauca</name>
    <name type="common">Pin mould</name>
    <dbReference type="NCBI Taxonomy" id="4829"/>
    <lineage>
        <taxon>Eukaryota</taxon>
        <taxon>Fungi</taxon>
        <taxon>Fungi incertae sedis</taxon>
        <taxon>Mucoromycota</taxon>
        <taxon>Mucoromycotina</taxon>
        <taxon>Mucoromycetes</taxon>
        <taxon>Mucorales</taxon>
        <taxon>Cunninghamellaceae</taxon>
        <taxon>Absidia</taxon>
    </lineage>
</organism>
<sequence>MTRYAKLGGKAKHVKTSDEFNVTPLVPNKKAGHQETAQSNGPEPVSNNDKSDHNDNKKRPNKQMNKKRKFDNTADDISTRKERRNRAKDRNTICFGCRQKGHSVENCKESKQSIQGICYNCGSTEHSLKHCKKPRKGNALPYAKCFVCDGKGHLAGQCPENTKGLYPNGGGCRFCGQVDHLAKDCKVTKDQAGTTVVGKIDLDQGADDDDYHIFVTEQRKHTKEVADEKKIAAPVVDRRPAQKKKVVKF</sequence>
<dbReference type="InterPro" id="IPR036875">
    <property type="entry name" value="Znf_CCHC_sf"/>
</dbReference>
<evidence type="ECO:0000259" key="7">
    <source>
        <dbReference type="PROSITE" id="PS50158"/>
    </source>
</evidence>
<accession>A0A168S010</accession>
<dbReference type="FunCoup" id="A0A168S010">
    <property type="interactions" value="70"/>
</dbReference>
<feature type="region of interest" description="Disordered" evidence="6">
    <location>
        <begin position="1"/>
        <end position="85"/>
    </location>
</feature>
<dbReference type="Gene3D" id="4.10.60.10">
    <property type="entry name" value="Zinc finger, CCHC-type"/>
    <property type="match status" value="2"/>
</dbReference>
<dbReference type="InterPro" id="IPR001878">
    <property type="entry name" value="Znf_CCHC"/>
</dbReference>
<keyword evidence="3 5" id="KW-0863">Zinc-finger</keyword>
<feature type="domain" description="CCHC-type" evidence="7">
    <location>
        <begin position="144"/>
        <end position="160"/>
    </location>
</feature>
<dbReference type="Proteomes" id="UP000078561">
    <property type="component" value="Unassembled WGS sequence"/>
</dbReference>
<name>A0A168S010_ABSGL</name>
<keyword evidence="2" id="KW-0677">Repeat</keyword>